<evidence type="ECO:0008006" key="2">
    <source>
        <dbReference type="Google" id="ProtNLM"/>
    </source>
</evidence>
<sequence>MGIFLQVLPHQLRLIDRFQLNFLDFTGLNTTNVASKMVGLSKAFAEISSSFGFSMWTYTKNFCFTTFVGLKSCADDFDQNFCRVREPFSKHLGCSMKRLYVLSCLILASIIDPSVAGATSGESTGECKKGSEGHLCRAENGDPHAMFKVGRAAYMEGRETGDLSKAYKWAWDSKELGDRWGRQLLKMIYINTNLHHDPVEAHRWLTRALNEGNKRLDYVIIWKDRLEITMTKEQIQEANSQTLD</sequence>
<accession>A0A382HTP5</accession>
<reference evidence="1" key="1">
    <citation type="submission" date="2018-05" db="EMBL/GenBank/DDBJ databases">
        <authorList>
            <person name="Lanie J.A."/>
            <person name="Ng W.-L."/>
            <person name="Kazmierczak K.M."/>
            <person name="Andrzejewski T.M."/>
            <person name="Davidsen T.M."/>
            <person name="Wayne K.J."/>
            <person name="Tettelin H."/>
            <person name="Glass J.I."/>
            <person name="Rusch D."/>
            <person name="Podicherti R."/>
            <person name="Tsui H.-C.T."/>
            <person name="Winkler M.E."/>
        </authorList>
    </citation>
    <scope>NUCLEOTIDE SEQUENCE</scope>
</reference>
<organism evidence="1">
    <name type="scientific">marine metagenome</name>
    <dbReference type="NCBI Taxonomy" id="408172"/>
    <lineage>
        <taxon>unclassified sequences</taxon>
        <taxon>metagenomes</taxon>
        <taxon>ecological metagenomes</taxon>
    </lineage>
</organism>
<evidence type="ECO:0000313" key="1">
    <source>
        <dbReference type="EMBL" id="SVB90678.1"/>
    </source>
</evidence>
<gene>
    <name evidence="1" type="ORF">METZ01_LOCUS243532</name>
</gene>
<name>A0A382HTP5_9ZZZZ</name>
<dbReference type="Gene3D" id="1.25.40.10">
    <property type="entry name" value="Tetratricopeptide repeat domain"/>
    <property type="match status" value="1"/>
</dbReference>
<dbReference type="SUPFAM" id="SSF81901">
    <property type="entry name" value="HCP-like"/>
    <property type="match status" value="1"/>
</dbReference>
<protein>
    <recommendedName>
        <fullName evidence="2">Sel1 repeat family protein</fullName>
    </recommendedName>
</protein>
<proteinExistence type="predicted"/>
<dbReference type="AlphaFoldDB" id="A0A382HTP5"/>
<dbReference type="InterPro" id="IPR011990">
    <property type="entry name" value="TPR-like_helical_dom_sf"/>
</dbReference>
<dbReference type="EMBL" id="UINC01063245">
    <property type="protein sequence ID" value="SVB90678.1"/>
    <property type="molecule type" value="Genomic_DNA"/>
</dbReference>